<reference evidence="1" key="1">
    <citation type="submission" date="2021-02" db="EMBL/GenBank/DDBJ databases">
        <title>Psilocybe cubensis genome.</title>
        <authorList>
            <person name="Mckernan K.J."/>
            <person name="Crawford S."/>
            <person name="Trippe A."/>
            <person name="Kane L.T."/>
            <person name="Mclaughlin S."/>
        </authorList>
    </citation>
    <scope>NUCLEOTIDE SEQUENCE [LARGE SCALE GENOMIC DNA]</scope>
    <source>
        <strain evidence="1">MGC-MH-2018</strain>
    </source>
</reference>
<comment type="caution">
    <text evidence="1">The sequence shown here is derived from an EMBL/GenBank/DDBJ whole genome shotgun (WGS) entry which is preliminary data.</text>
</comment>
<protein>
    <submittedName>
        <fullName evidence="1">Uncharacterized protein</fullName>
    </submittedName>
</protein>
<proteinExistence type="predicted"/>
<name>A0A8H7Y2I0_PSICU</name>
<organism evidence="1">
    <name type="scientific">Psilocybe cubensis</name>
    <name type="common">Psychedelic mushroom</name>
    <name type="synonym">Stropharia cubensis</name>
    <dbReference type="NCBI Taxonomy" id="181762"/>
    <lineage>
        <taxon>Eukaryota</taxon>
        <taxon>Fungi</taxon>
        <taxon>Dikarya</taxon>
        <taxon>Basidiomycota</taxon>
        <taxon>Agaricomycotina</taxon>
        <taxon>Agaricomycetes</taxon>
        <taxon>Agaricomycetidae</taxon>
        <taxon>Agaricales</taxon>
        <taxon>Agaricineae</taxon>
        <taxon>Strophariaceae</taxon>
        <taxon>Psilocybe</taxon>
    </lineage>
</organism>
<evidence type="ECO:0000313" key="1">
    <source>
        <dbReference type="EMBL" id="KAG5169965.1"/>
    </source>
</evidence>
<dbReference type="OrthoDB" id="10537172at2759"/>
<gene>
    <name evidence="1" type="ORF">JR316_004347</name>
</gene>
<dbReference type="AlphaFoldDB" id="A0A8H7Y2I0"/>
<dbReference type="EMBL" id="JAFIQS010000004">
    <property type="protein sequence ID" value="KAG5169965.1"/>
    <property type="molecule type" value="Genomic_DNA"/>
</dbReference>
<sequence length="171" mass="19644">MSFPVPIMVAGNNYTFRVAYKDNPGLPTPHYEIAMRKNDDKVCTCYFPQELIESDQDIVFDIRGPDSSSWVYIFDTNNQLFVSSSIKSMGRLSDYLVHRVDMAKPSPRTFVDRNLEYGKWKTLDVIVLPCDHPLGGTVINSMYDIETDTYVAKFRMYLLSYDTLIKTGIAR</sequence>
<accession>A0A8H7Y2I0</accession>